<gene>
    <name evidence="7" type="ORF">QCA50_009194</name>
</gene>
<feature type="compositionally biased region" description="Basic and acidic residues" evidence="5">
    <location>
        <begin position="70"/>
        <end position="83"/>
    </location>
</feature>
<dbReference type="Pfam" id="PF11754">
    <property type="entry name" value="Velvet"/>
    <property type="match status" value="1"/>
</dbReference>
<dbReference type="InterPro" id="IPR021740">
    <property type="entry name" value="Velvet"/>
</dbReference>
<accession>A0AAW0G3A6</accession>
<feature type="domain" description="Velvet" evidence="6">
    <location>
        <begin position="124"/>
        <end position="308"/>
    </location>
</feature>
<keyword evidence="4" id="KW-0539">Nucleus</keyword>
<comment type="caution">
    <text evidence="7">The sequence shown here is derived from an EMBL/GenBank/DDBJ whole genome shotgun (WGS) entry which is preliminary data.</text>
</comment>
<sequence>MSCHGVETLVKRSWDTDIDNDECPQPVGRTMTMRRQKHKEHKSAALPIYRVRYHRAHPPQCLLTTSPLMRSEEDKKPGREISRPRNHRSSTHRTSIQRRSRARSPLAVQEESSPLVDSPSLPLKSEKSYRLEIVQHPIKCAEFGTSPLTRLPLSPPVIVQLHLRGGGEIEDEVELPFLVAQLALYSADGNNAVDHPHPHPQARTPHPNNTNTTTSEWGMPYHWTSTRSADVVWQFGRVAPVFEELSGKAGGVFFVPGCECEVEGAVSVGGVVVENTRVGDFGDFGTDTTRSSTWKFGKCTRESSDVSL</sequence>
<dbReference type="PANTHER" id="PTHR33572">
    <property type="entry name" value="SPORE DEVELOPMENT REGULATOR VOSA"/>
    <property type="match status" value="1"/>
</dbReference>
<dbReference type="PROSITE" id="PS51821">
    <property type="entry name" value="VELVET"/>
    <property type="match status" value="1"/>
</dbReference>
<dbReference type="Gene3D" id="2.60.40.3960">
    <property type="entry name" value="Velvet domain"/>
    <property type="match status" value="1"/>
</dbReference>
<proteinExistence type="predicted"/>
<dbReference type="GO" id="GO:0005634">
    <property type="term" value="C:nucleus"/>
    <property type="evidence" value="ECO:0007669"/>
    <property type="project" value="UniProtKB-SubCell"/>
</dbReference>
<keyword evidence="3" id="KW-0804">Transcription</keyword>
<evidence type="ECO:0000256" key="2">
    <source>
        <dbReference type="ARBA" id="ARBA00023015"/>
    </source>
</evidence>
<evidence type="ECO:0000256" key="4">
    <source>
        <dbReference type="ARBA" id="ARBA00023242"/>
    </source>
</evidence>
<feature type="compositionally biased region" description="Basic residues" evidence="5">
    <location>
        <begin position="84"/>
        <end position="102"/>
    </location>
</feature>
<evidence type="ECO:0000256" key="1">
    <source>
        <dbReference type="ARBA" id="ARBA00004123"/>
    </source>
</evidence>
<dbReference type="AlphaFoldDB" id="A0AAW0G3A6"/>
<evidence type="ECO:0000256" key="5">
    <source>
        <dbReference type="SAM" id="MobiDB-lite"/>
    </source>
</evidence>
<keyword evidence="8" id="KW-1185">Reference proteome</keyword>
<dbReference type="EMBL" id="JASBNA010000012">
    <property type="protein sequence ID" value="KAK7687975.1"/>
    <property type="molecule type" value="Genomic_DNA"/>
</dbReference>
<dbReference type="InterPro" id="IPR037525">
    <property type="entry name" value="Velvet_dom"/>
</dbReference>
<dbReference type="InterPro" id="IPR038491">
    <property type="entry name" value="Velvet_dom_sf"/>
</dbReference>
<name>A0AAW0G3A6_9APHY</name>
<organism evidence="7 8">
    <name type="scientific">Cerrena zonata</name>
    <dbReference type="NCBI Taxonomy" id="2478898"/>
    <lineage>
        <taxon>Eukaryota</taxon>
        <taxon>Fungi</taxon>
        <taxon>Dikarya</taxon>
        <taxon>Basidiomycota</taxon>
        <taxon>Agaricomycotina</taxon>
        <taxon>Agaricomycetes</taxon>
        <taxon>Polyporales</taxon>
        <taxon>Cerrenaceae</taxon>
        <taxon>Cerrena</taxon>
    </lineage>
</organism>
<reference evidence="7 8" key="1">
    <citation type="submission" date="2022-09" db="EMBL/GenBank/DDBJ databases">
        <authorList>
            <person name="Palmer J.M."/>
        </authorList>
    </citation>
    <scope>NUCLEOTIDE SEQUENCE [LARGE SCALE GENOMIC DNA]</scope>
    <source>
        <strain evidence="7 8">DSM 7382</strain>
    </source>
</reference>
<feature type="compositionally biased region" description="Low complexity" evidence="5">
    <location>
        <begin position="112"/>
        <end position="122"/>
    </location>
</feature>
<feature type="region of interest" description="Disordered" evidence="5">
    <location>
        <begin position="60"/>
        <end position="122"/>
    </location>
</feature>
<evidence type="ECO:0000256" key="3">
    <source>
        <dbReference type="ARBA" id="ARBA00023163"/>
    </source>
</evidence>
<dbReference type="Proteomes" id="UP001385951">
    <property type="component" value="Unassembled WGS sequence"/>
</dbReference>
<keyword evidence="2" id="KW-0805">Transcription regulation</keyword>
<comment type="subcellular location">
    <subcellularLocation>
        <location evidence="1">Nucleus</location>
    </subcellularLocation>
</comment>
<feature type="region of interest" description="Disordered" evidence="5">
    <location>
        <begin position="190"/>
        <end position="209"/>
    </location>
</feature>
<evidence type="ECO:0000313" key="8">
    <source>
        <dbReference type="Proteomes" id="UP001385951"/>
    </source>
</evidence>
<evidence type="ECO:0000313" key="7">
    <source>
        <dbReference type="EMBL" id="KAK7687975.1"/>
    </source>
</evidence>
<dbReference type="PANTHER" id="PTHR33572:SF15">
    <property type="entry name" value="VELVET DOMAIN-CONTAINING PROTEIN"/>
    <property type="match status" value="1"/>
</dbReference>
<protein>
    <recommendedName>
        <fullName evidence="6">Velvet domain-containing protein</fullName>
    </recommendedName>
</protein>
<evidence type="ECO:0000259" key="6">
    <source>
        <dbReference type="PROSITE" id="PS51821"/>
    </source>
</evidence>